<organism evidence="1 2">
    <name type="scientific">Kipferlia bialata</name>
    <dbReference type="NCBI Taxonomy" id="797122"/>
    <lineage>
        <taxon>Eukaryota</taxon>
        <taxon>Metamonada</taxon>
        <taxon>Carpediemonas-like organisms</taxon>
        <taxon>Kipferlia</taxon>
    </lineage>
</organism>
<keyword evidence="2" id="KW-1185">Reference proteome</keyword>
<dbReference type="AlphaFoldDB" id="A0A9K3GQ58"/>
<name>A0A9K3GQ58_9EUKA</name>
<dbReference type="EMBL" id="BDIP01006246">
    <property type="protein sequence ID" value="GIQ90491.1"/>
    <property type="molecule type" value="Genomic_DNA"/>
</dbReference>
<sequence>VSLPPMRPEDSARWEQTLSEDGWEMVGTDGLIYKRVMTVGTGAVVPAKAKV</sequence>
<feature type="non-terminal residue" evidence="1">
    <location>
        <position position="1"/>
    </location>
</feature>
<protein>
    <submittedName>
        <fullName evidence="1">Uncharacterized protein</fullName>
    </submittedName>
</protein>
<dbReference type="Proteomes" id="UP000265618">
    <property type="component" value="Unassembled WGS sequence"/>
</dbReference>
<evidence type="ECO:0000313" key="1">
    <source>
        <dbReference type="EMBL" id="GIQ90491.1"/>
    </source>
</evidence>
<reference evidence="1 2" key="1">
    <citation type="journal article" date="2018" name="PLoS ONE">
        <title>The draft genome of Kipferlia bialata reveals reductive genome evolution in fornicate parasites.</title>
        <authorList>
            <person name="Tanifuji G."/>
            <person name="Takabayashi S."/>
            <person name="Kume K."/>
            <person name="Takagi M."/>
            <person name="Nakayama T."/>
            <person name="Kamikawa R."/>
            <person name="Inagaki Y."/>
            <person name="Hashimoto T."/>
        </authorList>
    </citation>
    <scope>NUCLEOTIDE SEQUENCE [LARGE SCALE GENOMIC DNA]</scope>
    <source>
        <strain evidence="1">NY0173</strain>
    </source>
</reference>
<evidence type="ECO:0000313" key="2">
    <source>
        <dbReference type="Proteomes" id="UP000265618"/>
    </source>
</evidence>
<proteinExistence type="predicted"/>
<comment type="caution">
    <text evidence="1">The sequence shown here is derived from an EMBL/GenBank/DDBJ whole genome shotgun (WGS) entry which is preliminary data.</text>
</comment>
<accession>A0A9K3GQ58</accession>
<gene>
    <name evidence="1" type="ORF">KIPB_013303</name>
</gene>